<dbReference type="InterPro" id="IPR018490">
    <property type="entry name" value="cNMP-bd_dom_sf"/>
</dbReference>
<keyword evidence="1" id="KW-0805">Transcription regulation</keyword>
<dbReference type="AlphaFoldDB" id="A0A0F6YKN4"/>
<gene>
    <name evidence="5" type="ORF">DB32_005725</name>
</gene>
<dbReference type="PANTHER" id="PTHR24567:SF74">
    <property type="entry name" value="HTH-TYPE TRANSCRIPTIONAL REGULATOR ARCR"/>
    <property type="match status" value="1"/>
</dbReference>
<evidence type="ECO:0000256" key="3">
    <source>
        <dbReference type="ARBA" id="ARBA00023163"/>
    </source>
</evidence>
<dbReference type="EMBL" id="CP011125">
    <property type="protein sequence ID" value="AKF08576.1"/>
    <property type="molecule type" value="Genomic_DNA"/>
</dbReference>
<feature type="domain" description="Cyclic nucleotide-binding" evidence="4">
    <location>
        <begin position="18"/>
        <end position="118"/>
    </location>
</feature>
<dbReference type="InterPro" id="IPR012318">
    <property type="entry name" value="HTH_CRP"/>
</dbReference>
<accession>A0A0F6YKN4</accession>
<proteinExistence type="predicted"/>
<dbReference type="RefSeq" id="WP_053235701.1">
    <property type="nucleotide sequence ID" value="NZ_CP011125.1"/>
</dbReference>
<dbReference type="Pfam" id="PF00027">
    <property type="entry name" value="cNMP_binding"/>
    <property type="match status" value="1"/>
</dbReference>
<dbReference type="GO" id="GO:0005829">
    <property type="term" value="C:cytosol"/>
    <property type="evidence" value="ECO:0007669"/>
    <property type="project" value="TreeGrafter"/>
</dbReference>
<dbReference type="PANTHER" id="PTHR24567">
    <property type="entry name" value="CRP FAMILY TRANSCRIPTIONAL REGULATORY PROTEIN"/>
    <property type="match status" value="1"/>
</dbReference>
<dbReference type="InterPro" id="IPR000595">
    <property type="entry name" value="cNMP-bd_dom"/>
</dbReference>
<dbReference type="InterPro" id="IPR036388">
    <property type="entry name" value="WH-like_DNA-bd_sf"/>
</dbReference>
<dbReference type="Proteomes" id="UP000034883">
    <property type="component" value="Chromosome"/>
</dbReference>
<dbReference type="Gene3D" id="2.60.120.10">
    <property type="entry name" value="Jelly Rolls"/>
    <property type="match status" value="1"/>
</dbReference>
<dbReference type="KEGG" id="samy:DB32_005725"/>
<dbReference type="SMART" id="SM00100">
    <property type="entry name" value="cNMP"/>
    <property type="match status" value="1"/>
</dbReference>
<evidence type="ECO:0000256" key="2">
    <source>
        <dbReference type="ARBA" id="ARBA00023125"/>
    </source>
</evidence>
<dbReference type="PROSITE" id="PS00889">
    <property type="entry name" value="CNMP_BINDING_2"/>
    <property type="match status" value="1"/>
</dbReference>
<evidence type="ECO:0000259" key="4">
    <source>
        <dbReference type="PROSITE" id="PS50042"/>
    </source>
</evidence>
<evidence type="ECO:0000313" key="5">
    <source>
        <dbReference type="EMBL" id="AKF08576.1"/>
    </source>
</evidence>
<dbReference type="InterPro" id="IPR036390">
    <property type="entry name" value="WH_DNA-bd_sf"/>
</dbReference>
<dbReference type="SUPFAM" id="SSF46785">
    <property type="entry name" value="Winged helix' DNA-binding domain"/>
    <property type="match status" value="1"/>
</dbReference>
<dbReference type="Gene3D" id="1.10.10.10">
    <property type="entry name" value="Winged helix-like DNA-binding domain superfamily/Winged helix DNA-binding domain"/>
    <property type="match status" value="1"/>
</dbReference>
<sequence>MQELGQADRQRLFERFGRSYAAGDTIYDEGESAEHCYLLQDGRVRLVKNIRGAERSLTVLKPGDLFGEDALLPRVRRSASAVALTDAQVLALDRRTFGVLLAGNPEVASRLVEQLVRRLRHAEEQLENAMLRDQPSRVVNTLLRLTAGLEATSEGYVLSISPLELSSRVGLDVDAVKKAVQQLRDGGYLRIADEKIILPDLDALRQLYQLLGMKEEVRGGFP</sequence>
<dbReference type="InterPro" id="IPR018488">
    <property type="entry name" value="cNMP-bd_CS"/>
</dbReference>
<dbReference type="STRING" id="927083.DB32_005725"/>
<dbReference type="PROSITE" id="PS50042">
    <property type="entry name" value="CNMP_BINDING_3"/>
    <property type="match status" value="1"/>
</dbReference>
<dbReference type="Pfam" id="PF13545">
    <property type="entry name" value="HTH_Crp_2"/>
    <property type="match status" value="1"/>
</dbReference>
<keyword evidence="3" id="KW-0804">Transcription</keyword>
<reference evidence="5 6" key="1">
    <citation type="submission" date="2015-03" db="EMBL/GenBank/DDBJ databases">
        <title>Genome assembly of Sandaracinus amylolyticus DSM 53668.</title>
        <authorList>
            <person name="Sharma G."/>
            <person name="Subramanian S."/>
        </authorList>
    </citation>
    <scope>NUCLEOTIDE SEQUENCE [LARGE SCALE GENOMIC DNA]</scope>
    <source>
        <strain evidence="5 6">DSM 53668</strain>
    </source>
</reference>
<dbReference type="SUPFAM" id="SSF51206">
    <property type="entry name" value="cAMP-binding domain-like"/>
    <property type="match status" value="1"/>
</dbReference>
<dbReference type="OrthoDB" id="9784809at2"/>
<dbReference type="CDD" id="cd00038">
    <property type="entry name" value="CAP_ED"/>
    <property type="match status" value="1"/>
</dbReference>
<evidence type="ECO:0000256" key="1">
    <source>
        <dbReference type="ARBA" id="ARBA00023015"/>
    </source>
</evidence>
<dbReference type="InterPro" id="IPR014710">
    <property type="entry name" value="RmlC-like_jellyroll"/>
</dbReference>
<organism evidence="5 6">
    <name type="scientific">Sandaracinus amylolyticus</name>
    <dbReference type="NCBI Taxonomy" id="927083"/>
    <lineage>
        <taxon>Bacteria</taxon>
        <taxon>Pseudomonadati</taxon>
        <taxon>Myxococcota</taxon>
        <taxon>Polyangia</taxon>
        <taxon>Polyangiales</taxon>
        <taxon>Sandaracinaceae</taxon>
        <taxon>Sandaracinus</taxon>
    </lineage>
</organism>
<name>A0A0F6YKN4_9BACT</name>
<dbReference type="GO" id="GO:0003700">
    <property type="term" value="F:DNA-binding transcription factor activity"/>
    <property type="evidence" value="ECO:0007669"/>
    <property type="project" value="TreeGrafter"/>
</dbReference>
<keyword evidence="6" id="KW-1185">Reference proteome</keyword>
<evidence type="ECO:0000313" key="6">
    <source>
        <dbReference type="Proteomes" id="UP000034883"/>
    </source>
</evidence>
<protein>
    <submittedName>
        <fullName evidence="5">cAMP-binding protein</fullName>
    </submittedName>
</protein>
<dbReference type="GO" id="GO:0003677">
    <property type="term" value="F:DNA binding"/>
    <property type="evidence" value="ECO:0007669"/>
    <property type="project" value="UniProtKB-KW"/>
</dbReference>
<keyword evidence="2" id="KW-0238">DNA-binding</keyword>
<dbReference type="InterPro" id="IPR050397">
    <property type="entry name" value="Env_Response_Regulators"/>
</dbReference>